<evidence type="ECO:0000313" key="2">
    <source>
        <dbReference type="EMBL" id="TET13249.1"/>
    </source>
</evidence>
<organism evidence="2 3">
    <name type="scientific">Aerophobetes bacterium</name>
    <dbReference type="NCBI Taxonomy" id="2030807"/>
    <lineage>
        <taxon>Bacteria</taxon>
        <taxon>Candidatus Aerophobota</taxon>
    </lineage>
</organism>
<dbReference type="AlphaFoldDB" id="A0A523S625"/>
<dbReference type="EMBL" id="SOKJ01000017">
    <property type="protein sequence ID" value="TET13249.1"/>
    <property type="molecule type" value="Genomic_DNA"/>
</dbReference>
<gene>
    <name evidence="2" type="ORF">E3J84_00290</name>
</gene>
<evidence type="ECO:0000313" key="3">
    <source>
        <dbReference type="Proteomes" id="UP000316360"/>
    </source>
</evidence>
<dbReference type="Proteomes" id="UP000316360">
    <property type="component" value="Unassembled WGS sequence"/>
</dbReference>
<keyword evidence="1" id="KW-0472">Membrane</keyword>
<keyword evidence="1" id="KW-0812">Transmembrane</keyword>
<accession>A0A523S625</accession>
<keyword evidence="1" id="KW-1133">Transmembrane helix</keyword>
<evidence type="ECO:0000256" key="1">
    <source>
        <dbReference type="SAM" id="Phobius"/>
    </source>
</evidence>
<proteinExistence type="predicted"/>
<sequence length="75" mass="8494">MDYKTIPLRPETFNELKQIKGEAERKVGTNFDWNSFIIGLILGAGGTALSIAIAEAIKEWRKRREKDTGSQEVKK</sequence>
<name>A0A523S625_UNCAE</name>
<comment type="caution">
    <text evidence="2">The sequence shown here is derived from an EMBL/GenBank/DDBJ whole genome shotgun (WGS) entry which is preliminary data.</text>
</comment>
<reference evidence="2 3" key="1">
    <citation type="submission" date="2019-03" db="EMBL/GenBank/DDBJ databases">
        <title>Metabolic potential of uncultured bacteria and archaea associated with petroleum seepage in deep-sea sediments.</title>
        <authorList>
            <person name="Dong X."/>
            <person name="Hubert C."/>
        </authorList>
    </citation>
    <scope>NUCLEOTIDE SEQUENCE [LARGE SCALE GENOMIC DNA]</scope>
    <source>
        <strain evidence="2">E44_bin7</strain>
    </source>
</reference>
<protein>
    <submittedName>
        <fullName evidence="2">Uncharacterized protein</fullName>
    </submittedName>
</protein>
<feature type="transmembrane region" description="Helical" evidence="1">
    <location>
        <begin position="36"/>
        <end position="57"/>
    </location>
</feature>